<accession>A0ABV6Z5R7</accession>
<name>A0ABV6Z5R7_UNCC1</name>
<reference evidence="1 2" key="1">
    <citation type="submission" date="2024-09" db="EMBL/GenBank/DDBJ databases">
        <title>Laminarin stimulates single cell rates of sulfate reduction while oxygen inhibits transcriptomic activity in coastal marine sediment.</title>
        <authorList>
            <person name="Lindsay M."/>
            <person name="Orcutt B."/>
            <person name="Emerson D."/>
            <person name="Stepanauskas R."/>
            <person name="D'Angelo T."/>
        </authorList>
    </citation>
    <scope>NUCLEOTIDE SEQUENCE [LARGE SCALE GENOMIC DNA]</scope>
    <source>
        <strain evidence="1">SAG AM-311-K15</strain>
    </source>
</reference>
<dbReference type="Pfam" id="PF00459">
    <property type="entry name" value="Inositol_P"/>
    <property type="match status" value="1"/>
</dbReference>
<dbReference type="SUPFAM" id="SSF56655">
    <property type="entry name" value="Carbohydrate phosphatase"/>
    <property type="match status" value="1"/>
</dbReference>
<dbReference type="PRINTS" id="PR00377">
    <property type="entry name" value="IMPHPHTASES"/>
</dbReference>
<dbReference type="EMBL" id="JBHPBY010000606">
    <property type="protein sequence ID" value="MFC1853796.1"/>
    <property type="molecule type" value="Genomic_DNA"/>
</dbReference>
<protein>
    <submittedName>
        <fullName evidence="1">Inositol monophosphatase family protein</fullName>
    </submittedName>
</protein>
<gene>
    <name evidence="1" type="ORF">ACFL27_26735</name>
</gene>
<evidence type="ECO:0000313" key="1">
    <source>
        <dbReference type="EMBL" id="MFC1853796.1"/>
    </source>
</evidence>
<dbReference type="InterPro" id="IPR000760">
    <property type="entry name" value="Inositol_monophosphatase-like"/>
</dbReference>
<comment type="caution">
    <text evidence="1">The sequence shown here is derived from an EMBL/GenBank/DDBJ whole genome shotgun (WGS) entry which is preliminary data.</text>
</comment>
<dbReference type="Proteomes" id="UP001594351">
    <property type="component" value="Unassembled WGS sequence"/>
</dbReference>
<proteinExistence type="predicted"/>
<sequence length="152" mass="17224">MQNEKIIIDNDDLALAVKAVKKAGLILKENFGKHYRILRKSHYELVSEIDLKAQRIILETLTENESPYGIITEEKRVNHIEKKMNWIIDPLDGTHNYIAGLPFSGISIGLADGQDFIVGVIYFPMEDQLYYAARGRGAYLNGQSISVSDNRK</sequence>
<dbReference type="Gene3D" id="3.30.540.10">
    <property type="entry name" value="Fructose-1,6-Bisphosphatase, subunit A, domain 1"/>
    <property type="match status" value="1"/>
</dbReference>
<keyword evidence="2" id="KW-1185">Reference proteome</keyword>
<dbReference type="PANTHER" id="PTHR20854:SF4">
    <property type="entry name" value="INOSITOL-1-MONOPHOSPHATASE-RELATED"/>
    <property type="match status" value="1"/>
</dbReference>
<organism evidence="1 2">
    <name type="scientific">candidate division CSSED10-310 bacterium</name>
    <dbReference type="NCBI Taxonomy" id="2855610"/>
    <lineage>
        <taxon>Bacteria</taxon>
        <taxon>Bacteria division CSSED10-310</taxon>
    </lineage>
</organism>
<evidence type="ECO:0000313" key="2">
    <source>
        <dbReference type="Proteomes" id="UP001594351"/>
    </source>
</evidence>
<feature type="non-terminal residue" evidence="1">
    <location>
        <position position="152"/>
    </location>
</feature>
<dbReference type="PANTHER" id="PTHR20854">
    <property type="entry name" value="INOSITOL MONOPHOSPHATASE"/>
    <property type="match status" value="1"/>
</dbReference>